<reference evidence="2" key="2">
    <citation type="journal article" date="2015" name="Data Brief">
        <title>Shoot transcriptome of the giant reed, Arundo donax.</title>
        <authorList>
            <person name="Barrero R.A."/>
            <person name="Guerrero F.D."/>
            <person name="Moolhuijzen P."/>
            <person name="Goolsby J.A."/>
            <person name="Tidwell J."/>
            <person name="Bellgard S.E."/>
            <person name="Bellgard M.I."/>
        </authorList>
    </citation>
    <scope>NUCLEOTIDE SEQUENCE</scope>
    <source>
        <tissue evidence="2">Shoot tissue taken approximately 20 cm above the soil surface</tissue>
    </source>
</reference>
<proteinExistence type="predicted"/>
<evidence type="ECO:0000313" key="2">
    <source>
        <dbReference type="EMBL" id="JAD16142.1"/>
    </source>
</evidence>
<reference evidence="2" key="1">
    <citation type="submission" date="2014-09" db="EMBL/GenBank/DDBJ databases">
        <authorList>
            <person name="Magalhaes I.L.F."/>
            <person name="Oliveira U."/>
            <person name="Santos F.R."/>
            <person name="Vidigal T.H.D.A."/>
            <person name="Brescovit A.D."/>
            <person name="Santos A.J."/>
        </authorList>
    </citation>
    <scope>NUCLEOTIDE SEQUENCE</scope>
    <source>
        <tissue evidence="2">Shoot tissue taken approximately 20 cm above the soil surface</tissue>
    </source>
</reference>
<organism evidence="2">
    <name type="scientific">Arundo donax</name>
    <name type="common">Giant reed</name>
    <name type="synonym">Donax arundinaceus</name>
    <dbReference type="NCBI Taxonomy" id="35708"/>
    <lineage>
        <taxon>Eukaryota</taxon>
        <taxon>Viridiplantae</taxon>
        <taxon>Streptophyta</taxon>
        <taxon>Embryophyta</taxon>
        <taxon>Tracheophyta</taxon>
        <taxon>Spermatophyta</taxon>
        <taxon>Magnoliopsida</taxon>
        <taxon>Liliopsida</taxon>
        <taxon>Poales</taxon>
        <taxon>Poaceae</taxon>
        <taxon>PACMAD clade</taxon>
        <taxon>Arundinoideae</taxon>
        <taxon>Arundineae</taxon>
        <taxon>Arundo</taxon>
    </lineage>
</organism>
<dbReference type="EMBL" id="GBRH01281753">
    <property type="protein sequence ID" value="JAD16142.1"/>
    <property type="molecule type" value="Transcribed_RNA"/>
</dbReference>
<accession>A0A0A8XWT1</accession>
<sequence>MANSAIFFGGVAGGRGEVVEAHGPLRRARCRGSWRSGAMSFPPSDPEQMVGRCGSKAATCWDGMRICASARVRGRIWGTREAVADSVSADLALSQHGGDAHDGSGRRRRLLPPSTASGVESLNSGGAVSGSVFFLRRIGQ</sequence>
<feature type="region of interest" description="Disordered" evidence="1">
    <location>
        <begin position="94"/>
        <end position="122"/>
    </location>
</feature>
<dbReference type="AlphaFoldDB" id="A0A0A8XWT1"/>
<protein>
    <submittedName>
        <fullName evidence="2">Uncharacterized protein</fullName>
    </submittedName>
</protein>
<evidence type="ECO:0000256" key="1">
    <source>
        <dbReference type="SAM" id="MobiDB-lite"/>
    </source>
</evidence>
<name>A0A0A8XWT1_ARUDO</name>